<feature type="chain" id="PRO_5020745792" evidence="5">
    <location>
        <begin position="19"/>
        <end position="360"/>
    </location>
</feature>
<keyword evidence="8" id="KW-1185">Reference proteome</keyword>
<keyword evidence="4" id="KW-0676">Redox-active center</keyword>
<dbReference type="Pfam" id="PF14289">
    <property type="entry name" value="DUF4369"/>
    <property type="match status" value="1"/>
</dbReference>
<dbReference type="GO" id="GO:0030313">
    <property type="term" value="C:cell envelope"/>
    <property type="evidence" value="ECO:0007669"/>
    <property type="project" value="UniProtKB-SubCell"/>
</dbReference>
<dbReference type="GO" id="GO:0016209">
    <property type="term" value="F:antioxidant activity"/>
    <property type="evidence" value="ECO:0007669"/>
    <property type="project" value="InterPro"/>
</dbReference>
<dbReference type="CDD" id="cd02966">
    <property type="entry name" value="TlpA_like_family"/>
    <property type="match status" value="1"/>
</dbReference>
<dbReference type="RefSeq" id="WP_133475159.1">
    <property type="nucleotide sequence ID" value="NZ_SNWP01000012.1"/>
</dbReference>
<dbReference type="Proteomes" id="UP000295741">
    <property type="component" value="Unassembled WGS sequence"/>
</dbReference>
<protein>
    <submittedName>
        <fullName evidence="7">Peroxiredoxin</fullName>
    </submittedName>
</protein>
<dbReference type="SUPFAM" id="SSF52833">
    <property type="entry name" value="Thioredoxin-like"/>
    <property type="match status" value="1"/>
</dbReference>
<dbReference type="InterPro" id="IPR036249">
    <property type="entry name" value="Thioredoxin-like_sf"/>
</dbReference>
<dbReference type="Pfam" id="PF00578">
    <property type="entry name" value="AhpC-TSA"/>
    <property type="match status" value="1"/>
</dbReference>
<dbReference type="PROSITE" id="PS51352">
    <property type="entry name" value="THIOREDOXIN_2"/>
    <property type="match status" value="1"/>
</dbReference>
<accession>A0A4R6ITN1</accession>
<dbReference type="GO" id="GO:0016491">
    <property type="term" value="F:oxidoreductase activity"/>
    <property type="evidence" value="ECO:0007669"/>
    <property type="project" value="InterPro"/>
</dbReference>
<dbReference type="AlphaFoldDB" id="A0A4R6ITN1"/>
<comment type="caution">
    <text evidence="7">The sequence shown here is derived from an EMBL/GenBank/DDBJ whole genome shotgun (WGS) entry which is preliminary data.</text>
</comment>
<evidence type="ECO:0000313" key="7">
    <source>
        <dbReference type="EMBL" id="TDO25657.1"/>
    </source>
</evidence>
<dbReference type="PANTHER" id="PTHR42852">
    <property type="entry name" value="THIOL:DISULFIDE INTERCHANGE PROTEIN DSBE"/>
    <property type="match status" value="1"/>
</dbReference>
<dbReference type="InterPro" id="IPR000866">
    <property type="entry name" value="AhpC/TSA"/>
</dbReference>
<dbReference type="InterPro" id="IPR025380">
    <property type="entry name" value="DUF4369"/>
</dbReference>
<evidence type="ECO:0000259" key="6">
    <source>
        <dbReference type="PROSITE" id="PS51352"/>
    </source>
</evidence>
<evidence type="ECO:0000256" key="3">
    <source>
        <dbReference type="ARBA" id="ARBA00023157"/>
    </source>
</evidence>
<dbReference type="OrthoDB" id="6399635at2"/>
<feature type="domain" description="Thioredoxin" evidence="6">
    <location>
        <begin position="222"/>
        <end position="360"/>
    </location>
</feature>
<organism evidence="7 8">
    <name type="scientific">Sediminibacterium goheungense</name>
    <dbReference type="NCBI Taxonomy" id="1086393"/>
    <lineage>
        <taxon>Bacteria</taxon>
        <taxon>Pseudomonadati</taxon>
        <taxon>Bacteroidota</taxon>
        <taxon>Chitinophagia</taxon>
        <taxon>Chitinophagales</taxon>
        <taxon>Chitinophagaceae</taxon>
        <taxon>Sediminibacterium</taxon>
    </lineage>
</organism>
<evidence type="ECO:0000256" key="1">
    <source>
        <dbReference type="ARBA" id="ARBA00004196"/>
    </source>
</evidence>
<sequence>MKKICFLLLMPFALLAQGGSGEYVIKGTLKGLDNNTNIFLINGINGQTIATAPAQNGQFTLKGKLMHPELVQLGFSGRKEMLDIFIGNEEVTIDGDMSKLNQAMVSGSAVQKDYERFRVKFNPTKDKLNNLASVINQSNQPKKRDSLIGVFNQYKAIVLADAASYVKSNPESPVSPFVLFAVSPLYETIDELEARYNELQPIARKGFYAETVSKLISDAKVGRVGSQALDFTQNDVDGNPVTLSSFKGKYVLVDFWASWCRPCRMENPNVVLAYNTYKDKNFTVLGVSLDQDKNSWLQAIKADNLTWTHVSDLKYWSNAAAQLYRIQSIPANMLIDPNGKIIARDLREQFLQQKLKEILK</sequence>
<dbReference type="GO" id="GO:0017004">
    <property type="term" value="P:cytochrome complex assembly"/>
    <property type="evidence" value="ECO:0007669"/>
    <property type="project" value="UniProtKB-KW"/>
</dbReference>
<reference evidence="7 8" key="1">
    <citation type="submission" date="2019-03" db="EMBL/GenBank/DDBJ databases">
        <title>Genomic Encyclopedia of Archaeal and Bacterial Type Strains, Phase II (KMG-II): from individual species to whole genera.</title>
        <authorList>
            <person name="Goeker M."/>
        </authorList>
    </citation>
    <scope>NUCLEOTIDE SEQUENCE [LARGE SCALE GENOMIC DNA]</scope>
    <source>
        <strain evidence="7 8">DSM 28323</strain>
    </source>
</reference>
<dbReference type="InterPro" id="IPR013766">
    <property type="entry name" value="Thioredoxin_domain"/>
</dbReference>
<dbReference type="PANTHER" id="PTHR42852:SF6">
    <property type="entry name" value="THIOL:DISULFIDE INTERCHANGE PROTEIN DSBE"/>
    <property type="match status" value="1"/>
</dbReference>
<gene>
    <name evidence="7" type="ORF">BC659_2579</name>
</gene>
<dbReference type="InterPro" id="IPR050553">
    <property type="entry name" value="Thioredoxin_ResA/DsbE_sf"/>
</dbReference>
<evidence type="ECO:0000256" key="5">
    <source>
        <dbReference type="SAM" id="SignalP"/>
    </source>
</evidence>
<keyword evidence="2" id="KW-0201">Cytochrome c-type biogenesis</keyword>
<proteinExistence type="predicted"/>
<keyword evidence="5" id="KW-0732">Signal</keyword>
<keyword evidence="3" id="KW-1015">Disulfide bond</keyword>
<dbReference type="EMBL" id="SNWP01000012">
    <property type="protein sequence ID" value="TDO25657.1"/>
    <property type="molecule type" value="Genomic_DNA"/>
</dbReference>
<dbReference type="Gene3D" id="3.40.30.10">
    <property type="entry name" value="Glutaredoxin"/>
    <property type="match status" value="1"/>
</dbReference>
<evidence type="ECO:0000256" key="2">
    <source>
        <dbReference type="ARBA" id="ARBA00022748"/>
    </source>
</evidence>
<comment type="subcellular location">
    <subcellularLocation>
        <location evidence="1">Cell envelope</location>
    </subcellularLocation>
</comment>
<evidence type="ECO:0000313" key="8">
    <source>
        <dbReference type="Proteomes" id="UP000295741"/>
    </source>
</evidence>
<name>A0A4R6ITN1_9BACT</name>
<evidence type="ECO:0000256" key="4">
    <source>
        <dbReference type="ARBA" id="ARBA00023284"/>
    </source>
</evidence>
<feature type="signal peptide" evidence="5">
    <location>
        <begin position="1"/>
        <end position="18"/>
    </location>
</feature>